<dbReference type="GO" id="GO:0004674">
    <property type="term" value="F:protein serine/threonine kinase activity"/>
    <property type="evidence" value="ECO:0007669"/>
    <property type="project" value="UniProtKB-KW"/>
</dbReference>
<gene>
    <name evidence="3" type="ORF">DQ384_32545</name>
</gene>
<proteinExistence type="predicted"/>
<dbReference type="InterPro" id="IPR036890">
    <property type="entry name" value="HATPase_C_sf"/>
</dbReference>
<evidence type="ECO:0000256" key="1">
    <source>
        <dbReference type="ARBA" id="ARBA00022527"/>
    </source>
</evidence>
<evidence type="ECO:0000313" key="3">
    <source>
        <dbReference type="EMBL" id="RCG25072.1"/>
    </source>
</evidence>
<keyword evidence="1" id="KW-0808">Transferase</keyword>
<dbReference type="InterPro" id="IPR050267">
    <property type="entry name" value="Anti-sigma-factor_SerPK"/>
</dbReference>
<dbReference type="RefSeq" id="WP_114032704.1">
    <property type="nucleotide sequence ID" value="NZ_QOIL01000023.1"/>
</dbReference>
<evidence type="ECO:0000259" key="2">
    <source>
        <dbReference type="Pfam" id="PF13581"/>
    </source>
</evidence>
<dbReference type="CDD" id="cd16936">
    <property type="entry name" value="HATPase_RsbW-like"/>
    <property type="match status" value="1"/>
</dbReference>
<comment type="caution">
    <text evidence="3">The sequence shown here is derived from an EMBL/GenBank/DDBJ whole genome shotgun (WGS) entry which is preliminary data.</text>
</comment>
<dbReference type="GO" id="GO:0005524">
    <property type="term" value="F:ATP binding"/>
    <property type="evidence" value="ECO:0007669"/>
    <property type="project" value="UniProtKB-KW"/>
</dbReference>
<dbReference type="PANTHER" id="PTHR35526:SF3">
    <property type="entry name" value="ANTI-SIGMA-F FACTOR RSBW"/>
    <property type="match status" value="1"/>
</dbReference>
<dbReference type="InterPro" id="IPR003594">
    <property type="entry name" value="HATPase_dom"/>
</dbReference>
<dbReference type="Pfam" id="PF13581">
    <property type="entry name" value="HATPase_c_2"/>
    <property type="match status" value="1"/>
</dbReference>
<organism evidence="3 4">
    <name type="scientific">Sphaerisporangium album</name>
    <dbReference type="NCBI Taxonomy" id="509200"/>
    <lineage>
        <taxon>Bacteria</taxon>
        <taxon>Bacillati</taxon>
        <taxon>Actinomycetota</taxon>
        <taxon>Actinomycetes</taxon>
        <taxon>Streptosporangiales</taxon>
        <taxon>Streptosporangiaceae</taxon>
        <taxon>Sphaerisporangium</taxon>
    </lineage>
</organism>
<evidence type="ECO:0000313" key="4">
    <source>
        <dbReference type="Proteomes" id="UP000253094"/>
    </source>
</evidence>
<dbReference type="EMBL" id="QOIL01000023">
    <property type="protein sequence ID" value="RCG25072.1"/>
    <property type="molecule type" value="Genomic_DNA"/>
</dbReference>
<dbReference type="PANTHER" id="PTHR35526">
    <property type="entry name" value="ANTI-SIGMA-F FACTOR RSBW-RELATED"/>
    <property type="match status" value="1"/>
</dbReference>
<keyword evidence="3" id="KW-0067">ATP-binding</keyword>
<dbReference type="AlphaFoldDB" id="A0A367F5D8"/>
<accession>A0A367F5D8</accession>
<keyword evidence="1" id="KW-0418">Kinase</keyword>
<dbReference type="OrthoDB" id="3425746at2"/>
<keyword evidence="4" id="KW-1185">Reference proteome</keyword>
<keyword evidence="3" id="KW-0547">Nucleotide-binding</keyword>
<dbReference type="Proteomes" id="UP000253094">
    <property type="component" value="Unassembled WGS sequence"/>
</dbReference>
<sequence length="151" mass="15873">MTTIELLGKADLLGTPGSIMLARMYVREVLLRAGHPASSRADDIVLIAGEVVANAIKHSRSGSRPGGVVNLLVYGDARTVRVEVADEGSSDTIPRIPAQTDPLSESGRGLWLVRELSSAWGWRQDDTGHTVWFELSTTPGTPAGTAAPGGG</sequence>
<feature type="domain" description="Histidine kinase/HSP90-like ATPase" evidence="2">
    <location>
        <begin position="16"/>
        <end position="133"/>
    </location>
</feature>
<keyword evidence="1" id="KW-0723">Serine/threonine-protein kinase</keyword>
<dbReference type="Gene3D" id="3.30.565.10">
    <property type="entry name" value="Histidine kinase-like ATPase, C-terminal domain"/>
    <property type="match status" value="1"/>
</dbReference>
<name>A0A367F5D8_9ACTN</name>
<dbReference type="SUPFAM" id="SSF55874">
    <property type="entry name" value="ATPase domain of HSP90 chaperone/DNA topoisomerase II/histidine kinase"/>
    <property type="match status" value="1"/>
</dbReference>
<reference evidence="3 4" key="1">
    <citation type="submission" date="2018-06" db="EMBL/GenBank/DDBJ databases">
        <title>Sphaerisporangium craniellae sp. nov., isolated from a marine sponge in the South China Sea.</title>
        <authorList>
            <person name="Li L."/>
        </authorList>
    </citation>
    <scope>NUCLEOTIDE SEQUENCE [LARGE SCALE GENOMIC DNA]</scope>
    <source>
        <strain evidence="3 4">CCTCC AA 208026</strain>
    </source>
</reference>
<protein>
    <submittedName>
        <fullName evidence="3">ATP-binding protein</fullName>
    </submittedName>
</protein>